<reference evidence="1" key="1">
    <citation type="submission" date="2025-08" db="UniProtKB">
        <authorList>
            <consortium name="Ensembl"/>
        </authorList>
    </citation>
    <scope>IDENTIFICATION</scope>
</reference>
<sequence>SSPVSTGSRRGCPSWLERACKQLAVVLKYPVTFVGWFPFPTAKYPSFSPFSLDLNLITKVRAPGGWFRFTNVPLSVCLPLLSCFPELCFLLPVASYCPWRGQLSIRGQLLCNIALRTPYSSTIPAQLPPNLDINHVMGLSDLKKKLPEAVFGKSNYVENEVCFQGIYFSLYEVEISTKDQHKMDELLQNLKEKDLAIIKYLQDQGVLILLTSAALTRDDGKTWLHRNQCME</sequence>
<evidence type="ECO:0008006" key="3">
    <source>
        <dbReference type="Google" id="ProtNLM"/>
    </source>
</evidence>
<protein>
    <recommendedName>
        <fullName evidence="3">F208B protein</fullName>
    </recommendedName>
</protein>
<reference evidence="1" key="2">
    <citation type="submission" date="2025-09" db="UniProtKB">
        <authorList>
            <consortium name="Ensembl"/>
        </authorList>
    </citation>
    <scope>IDENTIFICATION</scope>
</reference>
<proteinExistence type="predicted"/>
<organism evidence="1 2">
    <name type="scientific">Dromaius novaehollandiae</name>
    <name type="common">Emu</name>
    <dbReference type="NCBI Taxonomy" id="8790"/>
    <lineage>
        <taxon>Eukaryota</taxon>
        <taxon>Metazoa</taxon>
        <taxon>Chordata</taxon>
        <taxon>Craniata</taxon>
        <taxon>Vertebrata</taxon>
        <taxon>Euteleostomi</taxon>
        <taxon>Archelosauria</taxon>
        <taxon>Archosauria</taxon>
        <taxon>Dinosauria</taxon>
        <taxon>Saurischia</taxon>
        <taxon>Theropoda</taxon>
        <taxon>Coelurosauria</taxon>
        <taxon>Aves</taxon>
        <taxon>Palaeognathae</taxon>
        <taxon>Casuariiformes</taxon>
        <taxon>Dromaiidae</taxon>
        <taxon>Dromaius</taxon>
    </lineage>
</organism>
<dbReference type="InterPro" id="IPR046432">
    <property type="entry name" value="TASOR"/>
</dbReference>
<keyword evidence="2" id="KW-1185">Reference proteome</keyword>
<name>A0A8C4JL75_DRONO</name>
<accession>A0A8C4JL75</accession>
<evidence type="ECO:0000313" key="2">
    <source>
        <dbReference type="Proteomes" id="UP000694423"/>
    </source>
</evidence>
<dbReference type="Ensembl" id="ENSDNVT00000012149.1">
    <property type="protein sequence ID" value="ENSDNVP00000010102.1"/>
    <property type="gene ID" value="ENSDNVG00000007134.1"/>
</dbReference>
<dbReference type="PANTHER" id="PTHR16207">
    <property type="entry name" value="SET DOMAIN-CONTAINING PROTEIN"/>
    <property type="match status" value="1"/>
</dbReference>
<dbReference type="PANTHER" id="PTHR16207:SF10">
    <property type="entry name" value="PROTEIN TASOR 2"/>
    <property type="match status" value="1"/>
</dbReference>
<dbReference type="AlphaFoldDB" id="A0A8C4JL75"/>
<dbReference type="GO" id="GO:0005654">
    <property type="term" value="C:nucleoplasm"/>
    <property type="evidence" value="ECO:0007669"/>
    <property type="project" value="TreeGrafter"/>
</dbReference>
<dbReference type="Proteomes" id="UP000694423">
    <property type="component" value="Unplaced"/>
</dbReference>
<dbReference type="GO" id="GO:0045814">
    <property type="term" value="P:negative regulation of gene expression, epigenetic"/>
    <property type="evidence" value="ECO:0007669"/>
    <property type="project" value="InterPro"/>
</dbReference>
<evidence type="ECO:0000313" key="1">
    <source>
        <dbReference type="Ensembl" id="ENSDNVP00000010102.1"/>
    </source>
</evidence>